<evidence type="ECO:0000256" key="12">
    <source>
        <dbReference type="SAM" id="SignalP"/>
    </source>
</evidence>
<evidence type="ECO:0000313" key="14">
    <source>
        <dbReference type="Proteomes" id="UP001652740"/>
    </source>
</evidence>
<dbReference type="Proteomes" id="UP001652740">
    <property type="component" value="Unplaced"/>
</dbReference>
<dbReference type="PROSITE" id="PS50156">
    <property type="entry name" value="SSD"/>
    <property type="match status" value="1"/>
</dbReference>
<dbReference type="InterPro" id="IPR053956">
    <property type="entry name" value="NPC1_MLD"/>
</dbReference>
<dbReference type="RefSeq" id="XP_026752519.2">
    <property type="nucleotide sequence ID" value="XM_026896718.3"/>
</dbReference>
<evidence type="ECO:0000256" key="7">
    <source>
        <dbReference type="ARBA" id="ARBA00023136"/>
    </source>
</evidence>
<feature type="signal peptide" evidence="12">
    <location>
        <begin position="1"/>
        <end position="21"/>
    </location>
</feature>
<dbReference type="InterPro" id="IPR032190">
    <property type="entry name" value="NPC1_N"/>
</dbReference>
<keyword evidence="7 11" id="KW-0472">Membrane</keyword>
<dbReference type="FunCoup" id="A0A6J1WMS9">
    <property type="interactions" value="920"/>
</dbReference>
<keyword evidence="6 11" id="KW-1133">Transmembrane helix</keyword>
<feature type="transmembrane region" description="Helical" evidence="11">
    <location>
        <begin position="1180"/>
        <end position="1199"/>
    </location>
</feature>
<evidence type="ECO:0000313" key="15">
    <source>
        <dbReference type="RefSeq" id="XP_026752519.2"/>
    </source>
</evidence>
<dbReference type="InParanoid" id="A0A6J1WMS9"/>
<sequence>MKFAIILHIFLFLCLWNGVKTKCVMRGECYEVGGLAKLCPVDEEASPLLLQLDEETREEILSILRLRCPHLLLDDEGNEKPYKEVLTCCDEIQLDKMANSLLLADGVLGRCPSCVRNFARQICEMNCSPEQDRFVEIVRVEYGTNNTPYIEEVDFRMHTDFMLGAYTTCSGVLVPQTGLPAINMMCGNAPVCDAQAWFSFTGDTLSNPLVPMHVNFLNTTTEHNSMNAPLLRCNESYPGDIPCSCVDCMDQCPTGTEPFIPETCTVLSVNCIAFSVGLSFLVITITIFAFLTVSRSEIRVIESKENEKTMQPNILIRLFESVFSSIGSMASTHHILVIMLTTWIVFGMVFGVMNLKISSNPLELWSAPDSRSRQELNYFNSRFGPFYRAAQVFLTINKEPFEVNNNTYGPAFRFEAVQELVTLENRIRNIGRDTGGVTLEQVCYAPLRTRGSEQRIEECVSMSVLTYVGEDVNNETYLDSIQNCLNNYYSFDCLADWGGGAEPEITFGGYDDNVYDANTLLINFPLTNHLLEENLAPVLEWELKLIEFLQHYEVTDKPDFIDLAYGTERSIEDEIERVSVAEAIPIAISYILMFVYVAVALGNVRNCKTWLIDSKISVAISSILVVVAAVFCGMGVMGYTEVTVTLLAINVIPFFVLSVGIDNVFLMVNTIHDIENNLKSYSDYDENFSFESKRRFVFKKMMAIVGPSIFVTSVTQITCFAIGTLTNFPAVKSFAIFATFSMAFLFVFQITTIIAILSINYKRESKNRFDIFCCIQKKILNDDYPLLSDAPYESITKRLMEPYAKILLHWRVKFVVVVLFMIMLFCSILMIPGLEVGLDQELALPRDSYVYKYLQAVNQLMKIGPPVFFVVKSGLNYSNIEHQNVICGGQLCYDDSLATQIFLSVQHSDITYMARSSNSWIDDFFDWTGLTGACCKFNATDGSFCPSTDTSPECQYCQIKRDEWANNLRPGVEAFDEYIPFFLQDPPNEICNKGGLASYFNNVIYVLDSNGHATVLDSNFMAYHTTLATSQDYISAVYYGYELSENITRAIKNHTGLDIEVFPYSVFYVYYEQYLTMWRDTFMSLGFCILGAFVFNLFASGFNFLTTFCVIFTTLLIVLNMMGLMYIWNINLNPVSLINLIVSIAIGVEFCSHIGHAFATSNAPRSDRVEDAIKKVGSTIITGITFTNIPVIVLAFSYTEIIEIFFFRMFFSLVIIGFIHGMIFFPVLLSYANNLGQSSKNKVSTTATELVTREIDCSNL</sequence>
<dbReference type="PANTHER" id="PTHR45727">
    <property type="entry name" value="NPC INTRACELLULAR CHOLESTEROL TRANSPORTER 1"/>
    <property type="match status" value="1"/>
</dbReference>
<keyword evidence="4 11" id="KW-0812">Transmembrane</keyword>
<evidence type="ECO:0000256" key="11">
    <source>
        <dbReference type="SAM" id="Phobius"/>
    </source>
</evidence>
<comment type="similarity">
    <text evidence="2">Belongs to the patched family.</text>
</comment>
<keyword evidence="8" id="KW-1015">Disulfide bond</keyword>
<dbReference type="KEGG" id="gmw:113512799"/>
<feature type="transmembrane region" description="Helical" evidence="11">
    <location>
        <begin position="583"/>
        <end position="604"/>
    </location>
</feature>
<name>A0A6J1WMS9_GALME</name>
<dbReference type="SUPFAM" id="SSF82866">
    <property type="entry name" value="Multidrug efflux transporter AcrB transmembrane domain"/>
    <property type="match status" value="2"/>
</dbReference>
<evidence type="ECO:0000256" key="4">
    <source>
        <dbReference type="ARBA" id="ARBA00022692"/>
    </source>
</evidence>
<keyword evidence="9" id="KW-0325">Glycoprotein</keyword>
<feature type="transmembrane region" description="Helical" evidence="11">
    <location>
        <begin position="1140"/>
        <end position="1159"/>
    </location>
</feature>
<dbReference type="AlphaFoldDB" id="A0A6J1WMS9"/>
<proteinExistence type="inferred from homology"/>
<dbReference type="GeneID" id="113512799"/>
<evidence type="ECO:0000256" key="6">
    <source>
        <dbReference type="ARBA" id="ARBA00022989"/>
    </source>
</evidence>
<dbReference type="GO" id="GO:0030299">
    <property type="term" value="P:intestinal cholesterol absorption"/>
    <property type="evidence" value="ECO:0007669"/>
    <property type="project" value="TreeGrafter"/>
</dbReference>
<feature type="transmembrane region" description="Helical" evidence="11">
    <location>
        <begin position="272"/>
        <end position="293"/>
    </location>
</feature>
<dbReference type="PANTHER" id="PTHR45727:SF6">
    <property type="entry name" value="NPC INTRACELLULAR CHOLESTEROL TRANSPORTER 1 HOMOLOG 1B"/>
    <property type="match status" value="1"/>
</dbReference>
<feature type="transmembrane region" description="Helical" evidence="11">
    <location>
        <begin position="1081"/>
        <end position="1098"/>
    </location>
</feature>
<gene>
    <name evidence="15" type="primary">LOC113512799</name>
</gene>
<dbReference type="GO" id="GO:0015485">
    <property type="term" value="F:cholesterol binding"/>
    <property type="evidence" value="ECO:0007669"/>
    <property type="project" value="TreeGrafter"/>
</dbReference>
<evidence type="ECO:0000256" key="2">
    <source>
        <dbReference type="ARBA" id="ARBA00005585"/>
    </source>
</evidence>
<feature type="transmembrane region" description="Helical" evidence="11">
    <location>
        <begin position="701"/>
        <end position="723"/>
    </location>
</feature>
<comment type="catalytic activity">
    <reaction evidence="10">
        <text>cholesterol(in) = cholesterol(out)</text>
        <dbReference type="Rhea" id="RHEA:39747"/>
        <dbReference type="ChEBI" id="CHEBI:16113"/>
    </reaction>
</comment>
<feature type="domain" description="SSD" evidence="13">
    <location>
        <begin position="582"/>
        <end position="759"/>
    </location>
</feature>
<reference evidence="15" key="1">
    <citation type="submission" date="2025-08" db="UniProtKB">
        <authorList>
            <consortium name="RefSeq"/>
        </authorList>
    </citation>
    <scope>IDENTIFICATION</scope>
    <source>
        <tissue evidence="15">Whole larvae</tissue>
    </source>
</reference>
<keyword evidence="14" id="KW-1185">Reference proteome</keyword>
<feature type="transmembrane region" description="Helical" evidence="11">
    <location>
        <begin position="645"/>
        <end position="668"/>
    </location>
</feature>
<dbReference type="Pfam" id="PF16414">
    <property type="entry name" value="NPC1_N"/>
    <property type="match status" value="1"/>
</dbReference>
<feature type="transmembrane region" description="Helical" evidence="11">
    <location>
        <begin position="335"/>
        <end position="353"/>
    </location>
</feature>
<dbReference type="Pfam" id="PF22314">
    <property type="entry name" value="NPC1_MLD"/>
    <property type="match status" value="1"/>
</dbReference>
<feature type="transmembrane region" description="Helical" evidence="11">
    <location>
        <begin position="735"/>
        <end position="759"/>
    </location>
</feature>
<evidence type="ECO:0000256" key="3">
    <source>
        <dbReference type="ARBA" id="ARBA00022448"/>
    </source>
</evidence>
<dbReference type="GO" id="GO:0015918">
    <property type="term" value="P:sterol transport"/>
    <property type="evidence" value="ECO:0007669"/>
    <property type="project" value="TreeGrafter"/>
</dbReference>
<feature type="transmembrane region" description="Helical" evidence="11">
    <location>
        <begin position="616"/>
        <end position="639"/>
    </location>
</feature>
<dbReference type="InterPro" id="IPR053958">
    <property type="entry name" value="HMGCR/SNAP/NPC1-like_SSD"/>
</dbReference>
<feature type="chain" id="PRO_5046451448" evidence="12">
    <location>
        <begin position="22"/>
        <end position="1260"/>
    </location>
</feature>
<evidence type="ECO:0000259" key="13">
    <source>
        <dbReference type="PROSITE" id="PS50156"/>
    </source>
</evidence>
<evidence type="ECO:0000256" key="9">
    <source>
        <dbReference type="ARBA" id="ARBA00023180"/>
    </source>
</evidence>
<dbReference type="InterPro" id="IPR000731">
    <property type="entry name" value="SSD"/>
</dbReference>
<accession>A0A6J1WMS9</accession>
<dbReference type="Pfam" id="PF12349">
    <property type="entry name" value="Sterol-sensing"/>
    <property type="match status" value="1"/>
</dbReference>
<dbReference type="GO" id="GO:0042632">
    <property type="term" value="P:cholesterol homeostasis"/>
    <property type="evidence" value="ECO:0007669"/>
    <property type="project" value="TreeGrafter"/>
</dbReference>
<keyword evidence="5 12" id="KW-0732">Signal</keyword>
<evidence type="ECO:0000256" key="5">
    <source>
        <dbReference type="ARBA" id="ARBA00022729"/>
    </source>
</evidence>
<evidence type="ECO:0000256" key="8">
    <source>
        <dbReference type="ARBA" id="ARBA00023157"/>
    </source>
</evidence>
<dbReference type="Gene3D" id="1.20.1640.10">
    <property type="entry name" value="Multidrug efflux transporter AcrB transmembrane domain"/>
    <property type="match status" value="2"/>
</dbReference>
<feature type="transmembrane region" description="Helical" evidence="11">
    <location>
        <begin position="1105"/>
        <end position="1128"/>
    </location>
</feature>
<feature type="transmembrane region" description="Helical" evidence="11">
    <location>
        <begin position="814"/>
        <end position="834"/>
    </location>
</feature>
<evidence type="ECO:0000256" key="1">
    <source>
        <dbReference type="ARBA" id="ARBA00004141"/>
    </source>
</evidence>
<keyword evidence="3" id="KW-0813">Transport</keyword>
<evidence type="ECO:0000256" key="10">
    <source>
        <dbReference type="ARBA" id="ARBA00034049"/>
    </source>
</evidence>
<dbReference type="GO" id="GO:0005886">
    <property type="term" value="C:plasma membrane"/>
    <property type="evidence" value="ECO:0007669"/>
    <property type="project" value="TreeGrafter"/>
</dbReference>
<comment type="subcellular location">
    <subcellularLocation>
        <location evidence="1">Membrane</location>
        <topology evidence="1">Multi-pass membrane protein</topology>
    </subcellularLocation>
</comment>
<protein>
    <submittedName>
        <fullName evidence="15">NPC intracellular cholesterol transporter 1 homolog 1b-like</fullName>
    </submittedName>
</protein>
<feature type="transmembrane region" description="Helical" evidence="11">
    <location>
        <begin position="1205"/>
        <end position="1232"/>
    </location>
</feature>
<organism evidence="14 15">
    <name type="scientific">Galleria mellonella</name>
    <name type="common">Greater wax moth</name>
    <dbReference type="NCBI Taxonomy" id="7137"/>
    <lineage>
        <taxon>Eukaryota</taxon>
        <taxon>Metazoa</taxon>
        <taxon>Ecdysozoa</taxon>
        <taxon>Arthropoda</taxon>
        <taxon>Hexapoda</taxon>
        <taxon>Insecta</taxon>
        <taxon>Pterygota</taxon>
        <taxon>Neoptera</taxon>
        <taxon>Endopterygota</taxon>
        <taxon>Lepidoptera</taxon>
        <taxon>Glossata</taxon>
        <taxon>Ditrysia</taxon>
        <taxon>Pyraloidea</taxon>
        <taxon>Pyralidae</taxon>
        <taxon>Galleriinae</taxon>
        <taxon>Galleria</taxon>
    </lineage>
</organism>